<accession>A0AAV4TZB8</accession>
<protein>
    <submittedName>
        <fullName evidence="1">Dynein heavy chain 7, axonemal</fullName>
    </submittedName>
</protein>
<proteinExistence type="predicted"/>
<reference evidence="1 2" key="1">
    <citation type="submission" date="2021-06" db="EMBL/GenBank/DDBJ databases">
        <title>Caerostris extrusa draft genome.</title>
        <authorList>
            <person name="Kono N."/>
            <person name="Arakawa K."/>
        </authorList>
    </citation>
    <scope>NUCLEOTIDE SEQUENCE [LARGE SCALE GENOMIC DNA]</scope>
</reference>
<dbReference type="AlphaFoldDB" id="A0AAV4TZB8"/>
<sequence length="108" mass="12613">MSGARRKVPLKRKVLSIPEGDLPQLDYTSEKPEWHRSILQIKGSTSLLKKSFRPFEEKEVTSEILSKGLTAEERQWLKYEYYLRKLIPTETVAPLTMKNVEKNIKFCS</sequence>
<evidence type="ECO:0000313" key="2">
    <source>
        <dbReference type="Proteomes" id="UP001054945"/>
    </source>
</evidence>
<keyword evidence="2" id="KW-1185">Reference proteome</keyword>
<name>A0AAV4TZB8_CAEEX</name>
<dbReference type="Proteomes" id="UP001054945">
    <property type="component" value="Unassembled WGS sequence"/>
</dbReference>
<dbReference type="EMBL" id="BPLR01011929">
    <property type="protein sequence ID" value="GIY50028.1"/>
    <property type="molecule type" value="Genomic_DNA"/>
</dbReference>
<organism evidence="1 2">
    <name type="scientific">Caerostris extrusa</name>
    <name type="common">Bark spider</name>
    <name type="synonym">Caerostris bankana</name>
    <dbReference type="NCBI Taxonomy" id="172846"/>
    <lineage>
        <taxon>Eukaryota</taxon>
        <taxon>Metazoa</taxon>
        <taxon>Ecdysozoa</taxon>
        <taxon>Arthropoda</taxon>
        <taxon>Chelicerata</taxon>
        <taxon>Arachnida</taxon>
        <taxon>Araneae</taxon>
        <taxon>Araneomorphae</taxon>
        <taxon>Entelegynae</taxon>
        <taxon>Araneoidea</taxon>
        <taxon>Araneidae</taxon>
        <taxon>Caerostris</taxon>
    </lineage>
</organism>
<comment type="caution">
    <text evidence="1">The sequence shown here is derived from an EMBL/GenBank/DDBJ whole genome shotgun (WGS) entry which is preliminary data.</text>
</comment>
<evidence type="ECO:0000313" key="1">
    <source>
        <dbReference type="EMBL" id="GIY50028.1"/>
    </source>
</evidence>
<gene>
    <name evidence="1" type="primary">Dnah7_5</name>
    <name evidence="1" type="ORF">CEXT_191771</name>
</gene>